<accession>A0A072PJ03</accession>
<comment type="caution">
    <text evidence="1">The sequence shown here is derived from an EMBL/GenBank/DDBJ whole genome shotgun (WGS) entry which is preliminary data.</text>
</comment>
<gene>
    <name evidence="1" type="ORF">A1O9_04964</name>
</gene>
<protein>
    <submittedName>
        <fullName evidence="1">Uncharacterized protein</fullName>
    </submittedName>
</protein>
<dbReference type="AlphaFoldDB" id="A0A072PJ03"/>
<dbReference type="InterPro" id="IPR011990">
    <property type="entry name" value="TPR-like_helical_dom_sf"/>
</dbReference>
<dbReference type="SUPFAM" id="SSF48452">
    <property type="entry name" value="TPR-like"/>
    <property type="match status" value="1"/>
</dbReference>
<keyword evidence="2" id="KW-1185">Reference proteome</keyword>
<dbReference type="Proteomes" id="UP000027920">
    <property type="component" value="Unassembled WGS sequence"/>
</dbReference>
<name>A0A072PJ03_9EURO</name>
<organism evidence="1 2">
    <name type="scientific">Exophiala aquamarina CBS 119918</name>
    <dbReference type="NCBI Taxonomy" id="1182545"/>
    <lineage>
        <taxon>Eukaryota</taxon>
        <taxon>Fungi</taxon>
        <taxon>Dikarya</taxon>
        <taxon>Ascomycota</taxon>
        <taxon>Pezizomycotina</taxon>
        <taxon>Eurotiomycetes</taxon>
        <taxon>Chaetothyriomycetidae</taxon>
        <taxon>Chaetothyriales</taxon>
        <taxon>Herpotrichiellaceae</taxon>
        <taxon>Exophiala</taxon>
    </lineage>
</organism>
<dbReference type="OrthoDB" id="5328412at2759"/>
<dbReference type="RefSeq" id="XP_013262704.1">
    <property type="nucleotide sequence ID" value="XM_013407250.1"/>
</dbReference>
<dbReference type="HOGENOM" id="CLU_026017_0_0_1"/>
<evidence type="ECO:0000313" key="1">
    <source>
        <dbReference type="EMBL" id="KEF60114.1"/>
    </source>
</evidence>
<dbReference type="VEuPathDB" id="FungiDB:A1O9_04964"/>
<sequence length="497" mass="54127">MSTSKPKAMLKHSKGKKKSEQTVLREFILIFPPAGVDLEEAAGKWRAGDAVKSMRFFTRAVETYDQGLRKFPSSLDLAYNKARVLLEVATHPILVNQLQTSVLEALQRALEAHRYALDLDQNNADSLFNTSQVLTGIAEIQARDGADQEALQTLEQALEVQTRCLALQELKLEDSAQQQANLEAQTDQDFATANSPKLGGSDHALSTATNDSEDQWFSIVEPVTKDTLIDTILAQLGTLTTLCSILSSLANSTLSSSLAWVEEFSTKLVKTKLPVLLQEAAPDRVQEVALTRAIFISNLLEAGYRMGSIDVETYKRERDDAFKSSELSLDGSFAALSANASSLISFSTAIKEREQPLIASYAPKSWNALSTAMASLAAAAKIAEPVPDEIAETHLLRGNCSLLQYQLGQPPVSYQTATKNADQLLKNADVFYRNASKLFQDGEQKLISQFRASVAQSLQEGNVVATAAHAAGQQKGQAWIESQLDDMAEEGIISLAI</sequence>
<dbReference type="GeneID" id="25279891"/>
<dbReference type="Gene3D" id="1.25.40.10">
    <property type="entry name" value="Tetratricopeptide repeat domain"/>
    <property type="match status" value="1"/>
</dbReference>
<proteinExistence type="predicted"/>
<evidence type="ECO:0000313" key="2">
    <source>
        <dbReference type="Proteomes" id="UP000027920"/>
    </source>
</evidence>
<dbReference type="EMBL" id="AMGV01000003">
    <property type="protein sequence ID" value="KEF60114.1"/>
    <property type="molecule type" value="Genomic_DNA"/>
</dbReference>
<reference evidence="1 2" key="1">
    <citation type="submission" date="2013-03" db="EMBL/GenBank/DDBJ databases">
        <title>The Genome Sequence of Exophiala aquamarina CBS 119918.</title>
        <authorList>
            <consortium name="The Broad Institute Genomics Platform"/>
            <person name="Cuomo C."/>
            <person name="de Hoog S."/>
            <person name="Gorbushina A."/>
            <person name="Walker B."/>
            <person name="Young S.K."/>
            <person name="Zeng Q."/>
            <person name="Gargeya S."/>
            <person name="Fitzgerald M."/>
            <person name="Haas B."/>
            <person name="Abouelleil A."/>
            <person name="Allen A.W."/>
            <person name="Alvarado L."/>
            <person name="Arachchi H.M."/>
            <person name="Berlin A.M."/>
            <person name="Chapman S.B."/>
            <person name="Gainer-Dewar J."/>
            <person name="Goldberg J."/>
            <person name="Griggs A."/>
            <person name="Gujja S."/>
            <person name="Hansen M."/>
            <person name="Howarth C."/>
            <person name="Imamovic A."/>
            <person name="Ireland A."/>
            <person name="Larimer J."/>
            <person name="McCowan C."/>
            <person name="Murphy C."/>
            <person name="Pearson M."/>
            <person name="Poon T.W."/>
            <person name="Priest M."/>
            <person name="Roberts A."/>
            <person name="Saif S."/>
            <person name="Shea T."/>
            <person name="Sisk P."/>
            <person name="Sykes S."/>
            <person name="Wortman J."/>
            <person name="Nusbaum C."/>
            <person name="Birren B."/>
        </authorList>
    </citation>
    <scope>NUCLEOTIDE SEQUENCE [LARGE SCALE GENOMIC DNA]</scope>
    <source>
        <strain evidence="1 2">CBS 119918</strain>
    </source>
</reference>